<evidence type="ECO:0000313" key="3">
    <source>
        <dbReference type="Proteomes" id="UP000035651"/>
    </source>
</evidence>
<evidence type="ECO:0000256" key="1">
    <source>
        <dbReference type="SAM" id="Phobius"/>
    </source>
</evidence>
<dbReference type="RefSeq" id="WP_047909189.1">
    <property type="nucleotide sequence ID" value="NZ_CP011808.2"/>
</dbReference>
<sequence>MRSVWMVVSGFAMAVAIGGAVYYLLPRQSAEPDAGAFSVPPQPSNDSRVLVVPADNPLLTASRGQLGRWVPLYPIRCGEILFENADPTARNFTFCIGEIRNRVAHYTGASISRNDVLDPRVKAHWQEVMGAK</sequence>
<reference evidence="2" key="1">
    <citation type="submission" date="2016-06" db="EMBL/GenBank/DDBJ databases">
        <title>Complete Genome Sequence of Pandoraea faecigallinarum DSM-23572.</title>
        <authorList>
            <person name="Yong D."/>
            <person name="Ee R."/>
            <person name="Lim Y.-L."/>
            <person name="Yin W.-F."/>
            <person name="Chan K.-G."/>
        </authorList>
    </citation>
    <scope>NUCLEOTIDE SEQUENCE</scope>
    <source>
        <strain evidence="2">DSM 23572</strain>
        <plasmid evidence="2">pPF72-1</plasmid>
    </source>
</reference>
<proteinExistence type="predicted"/>
<geneLocation type="plasmid" evidence="2 3">
    <name>pPF72-1</name>
</geneLocation>
<name>A0A0H3WZQ0_9BURK</name>
<dbReference type="KEGG" id="pfg:AB870_23535"/>
<keyword evidence="1" id="KW-0472">Membrane</keyword>
<feature type="transmembrane region" description="Helical" evidence="1">
    <location>
        <begin position="6"/>
        <end position="25"/>
    </location>
</feature>
<keyword evidence="1" id="KW-0812">Transmembrane</keyword>
<dbReference type="AlphaFoldDB" id="A0A0H3WZQ0"/>
<keyword evidence="1" id="KW-1133">Transmembrane helix</keyword>
<evidence type="ECO:0000313" key="2">
    <source>
        <dbReference type="EMBL" id="AKM33207.1"/>
    </source>
</evidence>
<dbReference type="PATRIC" id="fig|656179.3.peg.5033"/>
<protein>
    <submittedName>
        <fullName evidence="2">Uncharacterized protein</fullName>
    </submittedName>
</protein>
<gene>
    <name evidence="2" type="ORF">AB870_23535</name>
</gene>
<dbReference type="EMBL" id="CP011808">
    <property type="protein sequence ID" value="AKM33207.1"/>
    <property type="molecule type" value="Genomic_DNA"/>
</dbReference>
<keyword evidence="2" id="KW-0614">Plasmid</keyword>
<keyword evidence="3" id="KW-1185">Reference proteome</keyword>
<organism evidence="2 3">
    <name type="scientific">Pandoraea faecigallinarum</name>
    <dbReference type="NCBI Taxonomy" id="656179"/>
    <lineage>
        <taxon>Bacteria</taxon>
        <taxon>Pseudomonadati</taxon>
        <taxon>Pseudomonadota</taxon>
        <taxon>Betaproteobacteria</taxon>
        <taxon>Burkholderiales</taxon>
        <taxon>Burkholderiaceae</taxon>
        <taxon>Pandoraea</taxon>
    </lineage>
</organism>
<dbReference type="OrthoDB" id="9130163at2"/>
<accession>A0A0H3WZQ0</accession>
<dbReference type="Proteomes" id="UP000035651">
    <property type="component" value="Plasmid pPF72-1"/>
</dbReference>